<organism evidence="1 2">
    <name type="scientific">Cyclostephanos tholiformis</name>
    <dbReference type="NCBI Taxonomy" id="382380"/>
    <lineage>
        <taxon>Eukaryota</taxon>
        <taxon>Sar</taxon>
        <taxon>Stramenopiles</taxon>
        <taxon>Ochrophyta</taxon>
        <taxon>Bacillariophyta</taxon>
        <taxon>Coscinodiscophyceae</taxon>
        <taxon>Thalassiosirophycidae</taxon>
        <taxon>Stephanodiscales</taxon>
        <taxon>Stephanodiscaceae</taxon>
        <taxon>Cyclostephanos</taxon>
    </lineage>
</organism>
<dbReference type="Proteomes" id="UP001530377">
    <property type="component" value="Unassembled WGS sequence"/>
</dbReference>
<dbReference type="EMBL" id="JALLPB020000099">
    <property type="protein sequence ID" value="KAL3817590.1"/>
    <property type="molecule type" value="Genomic_DNA"/>
</dbReference>
<evidence type="ECO:0000313" key="1">
    <source>
        <dbReference type="EMBL" id="KAL3817590.1"/>
    </source>
</evidence>
<evidence type="ECO:0000313" key="2">
    <source>
        <dbReference type="Proteomes" id="UP001530377"/>
    </source>
</evidence>
<dbReference type="AlphaFoldDB" id="A0ABD3RZE0"/>
<gene>
    <name evidence="1" type="ORF">ACHAXA_006479</name>
</gene>
<proteinExistence type="predicted"/>
<comment type="caution">
    <text evidence="1">The sequence shown here is derived from an EMBL/GenBank/DDBJ whole genome shotgun (WGS) entry which is preliminary data.</text>
</comment>
<dbReference type="Pfam" id="PF09366">
    <property type="entry name" value="DUF1997"/>
    <property type="match status" value="1"/>
</dbReference>
<accession>A0ABD3RZE0</accession>
<dbReference type="PANTHER" id="PTHR34131">
    <property type="entry name" value="(RAP ANNOTATION RELEASE2) GALACTOSE-BINDING LIKE DOMAIN CONTAINING PROTEIN"/>
    <property type="match status" value="1"/>
</dbReference>
<protein>
    <submittedName>
        <fullName evidence="1">Uncharacterized protein</fullName>
    </submittedName>
</protein>
<dbReference type="InterPro" id="IPR018971">
    <property type="entry name" value="DUF1997"/>
</dbReference>
<reference evidence="1 2" key="1">
    <citation type="submission" date="2024-10" db="EMBL/GenBank/DDBJ databases">
        <title>Updated reference genomes for cyclostephanoid diatoms.</title>
        <authorList>
            <person name="Roberts W.R."/>
            <person name="Alverson A.J."/>
        </authorList>
    </citation>
    <scope>NUCLEOTIDE SEQUENCE [LARGE SCALE GENOMIC DNA]</scope>
    <source>
        <strain evidence="1 2">AJA228-03</strain>
    </source>
</reference>
<keyword evidence="2" id="KW-1185">Reference proteome</keyword>
<dbReference type="PANTHER" id="PTHR34131:SF3">
    <property type="entry name" value="(RAP ANNOTATION RELEASE2) GALACTOSE-BINDING LIKE DOMAIN CONTAINING PROTEIN"/>
    <property type="match status" value="1"/>
</dbReference>
<sequence length="278" mass="30576">MDGAIQMAAPPGVFSSLVRLTIIITVINLRTSLAFSMAPSPPSPTRVKDTKVAVAGIATVSIAPPPRQHALSHNVTLTNYMQLPVEQYVVIPMPLGSSLNRIKKSTFHPSDCIEFELVVPTISFFQLSLQPVVYATVQPHHNRVVISSTKCVLCGSPFVEKVKLNDRFDFSVNTTLTWEDTFSKSSIDQPGEVGCSITSETCIKVDVDVPRPFRSIPKRLLERAGNAAMKASLNYIQANFVDNLAEDFKTWATNSDYRIYRASLLSKELGVMCDTPTV</sequence>
<name>A0ABD3RZE0_9STRA</name>